<feature type="coiled-coil region" evidence="1">
    <location>
        <begin position="175"/>
        <end position="202"/>
    </location>
</feature>
<reference evidence="3" key="1">
    <citation type="submission" date="2023-06" db="EMBL/GenBank/DDBJ databases">
        <authorList>
            <consortium name="Lawrence Berkeley National Laboratory"/>
            <person name="Ahrendt S."/>
            <person name="Sahu N."/>
            <person name="Indic B."/>
            <person name="Wong-Bajracharya J."/>
            <person name="Merenyi Z."/>
            <person name="Ke H.-M."/>
            <person name="Monk M."/>
            <person name="Kocsube S."/>
            <person name="Drula E."/>
            <person name="Lipzen A."/>
            <person name="Balint B."/>
            <person name="Henrissat B."/>
            <person name="Andreopoulos B."/>
            <person name="Martin F.M."/>
            <person name="Harder C.B."/>
            <person name="Rigling D."/>
            <person name="Ford K.L."/>
            <person name="Foster G.D."/>
            <person name="Pangilinan J."/>
            <person name="Papanicolaou A."/>
            <person name="Barry K."/>
            <person name="LaButti K."/>
            <person name="Viragh M."/>
            <person name="Koriabine M."/>
            <person name="Yan M."/>
            <person name="Riley R."/>
            <person name="Champramary S."/>
            <person name="Plett K.L."/>
            <person name="Tsai I.J."/>
            <person name="Slot J."/>
            <person name="Sipos G."/>
            <person name="Plett J."/>
            <person name="Nagy L.G."/>
            <person name="Grigoriev I.V."/>
        </authorList>
    </citation>
    <scope>NUCLEOTIDE SEQUENCE</scope>
    <source>
        <strain evidence="3">HWK02</strain>
    </source>
</reference>
<dbReference type="AlphaFoldDB" id="A0AA39Q8G1"/>
<feature type="region of interest" description="Disordered" evidence="2">
    <location>
        <begin position="71"/>
        <end position="96"/>
    </location>
</feature>
<proteinExistence type="predicted"/>
<name>A0AA39Q8G1_9AGAR</name>
<evidence type="ECO:0000313" key="3">
    <source>
        <dbReference type="EMBL" id="KAK0497104.1"/>
    </source>
</evidence>
<organism evidence="3 4">
    <name type="scientific">Armillaria luteobubalina</name>
    <dbReference type="NCBI Taxonomy" id="153913"/>
    <lineage>
        <taxon>Eukaryota</taxon>
        <taxon>Fungi</taxon>
        <taxon>Dikarya</taxon>
        <taxon>Basidiomycota</taxon>
        <taxon>Agaricomycotina</taxon>
        <taxon>Agaricomycetes</taxon>
        <taxon>Agaricomycetidae</taxon>
        <taxon>Agaricales</taxon>
        <taxon>Marasmiineae</taxon>
        <taxon>Physalacriaceae</taxon>
        <taxon>Armillaria</taxon>
    </lineage>
</organism>
<gene>
    <name evidence="3" type="ORF">EDD18DRAFT_1104561</name>
</gene>
<protein>
    <submittedName>
        <fullName evidence="3">Uncharacterized protein</fullName>
    </submittedName>
</protein>
<evidence type="ECO:0000256" key="2">
    <source>
        <dbReference type="SAM" id="MobiDB-lite"/>
    </source>
</evidence>
<accession>A0AA39Q8G1</accession>
<evidence type="ECO:0000256" key="1">
    <source>
        <dbReference type="SAM" id="Coils"/>
    </source>
</evidence>
<evidence type="ECO:0000313" key="4">
    <source>
        <dbReference type="Proteomes" id="UP001175228"/>
    </source>
</evidence>
<sequence length="208" mass="23670">MSQSESNLGSFLWTRVRRYAHRTKPYDKGTSHTHPASFSFSKPFHHSSVVLTATIPVTSSCHFFPISPAMHSSGSTHRRALKRENSQHSESPPPAKMRVVHYTDDTYQRLRSKIVDLEEEIKRLRDQKFCKQEFSVELSQSILTTLEKLALEDLQNATTLANNLRVSLSVTEARASDVEQKLDQCLSELDALKSRRSEVTDDVKTPQL</sequence>
<dbReference type="EMBL" id="JAUEPU010000013">
    <property type="protein sequence ID" value="KAK0497104.1"/>
    <property type="molecule type" value="Genomic_DNA"/>
</dbReference>
<keyword evidence="4" id="KW-1185">Reference proteome</keyword>
<keyword evidence="1" id="KW-0175">Coiled coil</keyword>
<comment type="caution">
    <text evidence="3">The sequence shown here is derived from an EMBL/GenBank/DDBJ whole genome shotgun (WGS) entry which is preliminary data.</text>
</comment>
<dbReference type="Proteomes" id="UP001175228">
    <property type="component" value="Unassembled WGS sequence"/>
</dbReference>